<dbReference type="SUPFAM" id="SSF51905">
    <property type="entry name" value="FAD/NAD(P)-binding domain"/>
    <property type="match status" value="1"/>
</dbReference>
<evidence type="ECO:0000256" key="7">
    <source>
        <dbReference type="SAM" id="MobiDB-lite"/>
    </source>
</evidence>
<dbReference type="GO" id="GO:0004368">
    <property type="term" value="F:glycerol-3-phosphate dehydrogenase (quinone) activity"/>
    <property type="evidence" value="ECO:0007669"/>
    <property type="project" value="UniProtKB-EC"/>
</dbReference>
<dbReference type="AlphaFoldDB" id="A0A7Z0C537"/>
<keyword evidence="6 10" id="KW-0560">Oxidoreductase</keyword>
<comment type="caution">
    <text evidence="10">The sequence shown here is derived from an EMBL/GenBank/DDBJ whole genome shotgun (WGS) entry which is preliminary data.</text>
</comment>
<keyword evidence="11" id="KW-1185">Reference proteome</keyword>
<evidence type="ECO:0000256" key="4">
    <source>
        <dbReference type="ARBA" id="ARBA00022798"/>
    </source>
</evidence>
<evidence type="ECO:0000313" key="11">
    <source>
        <dbReference type="Proteomes" id="UP000537326"/>
    </source>
</evidence>
<dbReference type="Pfam" id="PF01266">
    <property type="entry name" value="DAO"/>
    <property type="match status" value="1"/>
</dbReference>
<keyword evidence="5" id="KW-0274">FAD</keyword>
<reference evidence="10 11" key="1">
    <citation type="submission" date="2020-07" db="EMBL/GenBank/DDBJ databases">
        <title>Sequencing the genomes of 1000 actinobacteria strains.</title>
        <authorList>
            <person name="Klenk H.-P."/>
        </authorList>
    </citation>
    <scope>NUCLEOTIDE SEQUENCE [LARGE SCALE GENOMIC DNA]</scope>
    <source>
        <strain evidence="10 11">DSM 18248</strain>
    </source>
</reference>
<feature type="domain" description="Alpha-glycerophosphate oxidase C-terminal" evidence="9">
    <location>
        <begin position="455"/>
        <end position="552"/>
    </location>
</feature>
<dbReference type="RefSeq" id="WP_343045735.1">
    <property type="nucleotide sequence ID" value="NZ_JACBZI010000001.1"/>
</dbReference>
<dbReference type="PROSITE" id="PS00978">
    <property type="entry name" value="FAD_G3PDH_2"/>
    <property type="match status" value="1"/>
</dbReference>
<dbReference type="InterPro" id="IPR036188">
    <property type="entry name" value="FAD/NAD-bd_sf"/>
</dbReference>
<dbReference type="PANTHER" id="PTHR11985:SF35">
    <property type="entry name" value="ANAEROBIC GLYCEROL-3-PHOSPHATE DEHYDROGENASE SUBUNIT A"/>
    <property type="match status" value="1"/>
</dbReference>
<dbReference type="Gene3D" id="1.10.8.870">
    <property type="entry name" value="Alpha-glycerophosphate oxidase, cap domain"/>
    <property type="match status" value="1"/>
</dbReference>
<dbReference type="InterPro" id="IPR031656">
    <property type="entry name" value="DAO_C"/>
</dbReference>
<evidence type="ECO:0000256" key="1">
    <source>
        <dbReference type="ARBA" id="ARBA00001974"/>
    </source>
</evidence>
<comment type="similarity">
    <text evidence="2">Belongs to the FAD-dependent glycerol-3-phosphate dehydrogenase family.</text>
</comment>
<evidence type="ECO:0000256" key="5">
    <source>
        <dbReference type="ARBA" id="ARBA00022827"/>
    </source>
</evidence>
<dbReference type="Gene3D" id="3.30.9.10">
    <property type="entry name" value="D-Amino Acid Oxidase, subunit A, domain 2"/>
    <property type="match status" value="1"/>
</dbReference>
<dbReference type="PRINTS" id="PR01001">
    <property type="entry name" value="FADG3PDH"/>
</dbReference>
<dbReference type="InterPro" id="IPR006076">
    <property type="entry name" value="FAD-dep_OxRdtase"/>
</dbReference>
<dbReference type="Gene3D" id="3.50.50.60">
    <property type="entry name" value="FAD/NAD(P)-binding domain"/>
    <property type="match status" value="1"/>
</dbReference>
<keyword evidence="3" id="KW-0285">Flavoprotein</keyword>
<name>A0A7Z0C537_9ACTN</name>
<feature type="domain" description="FAD dependent oxidoreductase" evidence="8">
    <location>
        <begin position="69"/>
        <end position="434"/>
    </location>
</feature>
<dbReference type="EC" id="1.1.5.3" evidence="10"/>
<dbReference type="GO" id="GO:0046168">
    <property type="term" value="P:glycerol-3-phosphate catabolic process"/>
    <property type="evidence" value="ECO:0007669"/>
    <property type="project" value="TreeGrafter"/>
</dbReference>
<comment type="cofactor">
    <cofactor evidence="1">
        <name>FAD</name>
        <dbReference type="ChEBI" id="CHEBI:57692"/>
    </cofactor>
</comment>
<dbReference type="EMBL" id="JACBZI010000001">
    <property type="protein sequence ID" value="NYI11962.1"/>
    <property type="molecule type" value="Genomic_DNA"/>
</dbReference>
<accession>A0A7Z0C537</accession>
<protein>
    <submittedName>
        <fullName evidence="10">Glycerol-3-phosphate dehydrogenase</fullName>
        <ecNumber evidence="10">1.1.5.3</ecNumber>
    </submittedName>
</protein>
<organism evidence="10 11">
    <name type="scientific">Nocardioides marinus</name>
    <dbReference type="NCBI Taxonomy" id="374514"/>
    <lineage>
        <taxon>Bacteria</taxon>
        <taxon>Bacillati</taxon>
        <taxon>Actinomycetota</taxon>
        <taxon>Actinomycetes</taxon>
        <taxon>Propionibacteriales</taxon>
        <taxon>Nocardioidaceae</taxon>
        <taxon>Nocardioides</taxon>
    </lineage>
</organism>
<sequence length="568" mass="59122">MTRRDPVVEQRGAPATSGPPPVVEQRGAPATSGPPPVVEQRGAPATSGRRDHPATRLTAGLADAPTDVDVLVVGLGVTGAGVALDAATRGLTVLAVDAHDLAFGTSRWSSKMVHGGLRYLAKGQVGVAHESAVERGILMEVTAPHLTRSMAMVIPVTSSMSRVQGGLARAGLRAGDLLRRGARTDAETLPRPRHLSATETLAMVPALRPSGLRGGLLGWDGQLEDDARLVVTMARTAADHGAEVRTRARVLHAARGEAVLRDEVTGAEHTVRARAIINAAGVWADQVLGEEGSRTDGIRLRPSRGTHLVLRAETLPGLGASVFAPVPGETNRFVMVLPQPDGTVYVGLTDEPAPGPVPDVPEPTETEIGFLLDVVSAAFARPLHRSDVVGAFAGLRPLLDGGDGSTADLSRRHAVVTGPSGVTTVVGGKLTTYRRMAQDAVDAAVAHHGLTAGPCVTASLPLAGALPRAELARLEEPARLVRRYGADAALVLSSARELTGLTDEELLAPVSATVPVTLAELLFGVTHEGAHDVDDLLDRRTRVGLVPEDRATAEPLARRALALARPSS</sequence>
<evidence type="ECO:0000256" key="3">
    <source>
        <dbReference type="ARBA" id="ARBA00022630"/>
    </source>
</evidence>
<evidence type="ECO:0000259" key="9">
    <source>
        <dbReference type="Pfam" id="PF16901"/>
    </source>
</evidence>
<dbReference type="GO" id="GO:0006071">
    <property type="term" value="P:glycerol metabolic process"/>
    <property type="evidence" value="ECO:0007669"/>
    <property type="project" value="UniProtKB-KW"/>
</dbReference>
<evidence type="ECO:0000313" key="10">
    <source>
        <dbReference type="EMBL" id="NYI11962.1"/>
    </source>
</evidence>
<feature type="region of interest" description="Disordered" evidence="7">
    <location>
        <begin position="1"/>
        <end position="53"/>
    </location>
</feature>
<dbReference type="Proteomes" id="UP000537326">
    <property type="component" value="Unassembled WGS sequence"/>
</dbReference>
<keyword evidence="4" id="KW-0319">Glycerol metabolism</keyword>
<dbReference type="InterPro" id="IPR038299">
    <property type="entry name" value="DAO_C_sf"/>
</dbReference>
<proteinExistence type="inferred from homology"/>
<evidence type="ECO:0000259" key="8">
    <source>
        <dbReference type="Pfam" id="PF01266"/>
    </source>
</evidence>
<evidence type="ECO:0000256" key="2">
    <source>
        <dbReference type="ARBA" id="ARBA00007330"/>
    </source>
</evidence>
<dbReference type="Pfam" id="PF16901">
    <property type="entry name" value="DAO_C"/>
    <property type="match status" value="1"/>
</dbReference>
<gene>
    <name evidence="10" type="ORF">BKA05_003477</name>
</gene>
<evidence type="ECO:0000256" key="6">
    <source>
        <dbReference type="ARBA" id="ARBA00023002"/>
    </source>
</evidence>
<dbReference type="InterPro" id="IPR000447">
    <property type="entry name" value="G3P_DH_FAD-dep"/>
</dbReference>
<dbReference type="PANTHER" id="PTHR11985">
    <property type="entry name" value="GLYCEROL-3-PHOSPHATE DEHYDROGENASE"/>
    <property type="match status" value="1"/>
</dbReference>